<dbReference type="Proteomes" id="UP000014062">
    <property type="component" value="Chromosome"/>
</dbReference>
<dbReference type="InterPro" id="IPR020084">
    <property type="entry name" value="NUDIX_hydrolase_CS"/>
</dbReference>
<dbReference type="NCBIfam" id="TIGR04025">
    <property type="entry name" value="PPOX_FMN_DR2398"/>
    <property type="match status" value="1"/>
</dbReference>
<dbReference type="PROSITE" id="PS00893">
    <property type="entry name" value="NUDIX_BOX"/>
    <property type="match status" value="1"/>
</dbReference>
<dbReference type="GO" id="GO:0016787">
    <property type="term" value="F:hydrolase activity"/>
    <property type="evidence" value="ECO:0007669"/>
    <property type="project" value="UniProtKB-KW"/>
</dbReference>
<reference evidence="5" key="1">
    <citation type="journal article" date="2013" name="Genome Biol. Evol.">
        <title>The genome sequence of Streptomyces lividans 66 reveals a novel tRNA-dependent peptide biosynthetic system within a metal-related genomic island.</title>
        <authorList>
            <person name="Cruz-Morales P."/>
            <person name="Vijgenboom E."/>
            <person name="Iruegas-Bocardo F."/>
            <person name="Girard G."/>
            <person name="Yanez-Guerra L.A."/>
            <person name="Ramos-Aboites H.E."/>
            <person name="Pernodet J.L."/>
            <person name="Anne J."/>
            <person name="van Wezel G.P."/>
            <person name="Barona-Gomez F."/>
        </authorList>
    </citation>
    <scope>NUCLEOTIDE SEQUENCE [LARGE SCALE GENOMIC DNA]</scope>
    <source>
        <strain evidence="5">1326</strain>
    </source>
</reference>
<dbReference type="SUPFAM" id="SSF55811">
    <property type="entry name" value="Nudix"/>
    <property type="match status" value="1"/>
</dbReference>
<dbReference type="Pfam" id="PF00293">
    <property type="entry name" value="NUDIX"/>
    <property type="match status" value="1"/>
</dbReference>
<evidence type="ECO:0000256" key="2">
    <source>
        <dbReference type="ARBA" id="ARBA00022801"/>
    </source>
</evidence>
<dbReference type="AlphaFoldDB" id="A0A7U9E0C4"/>
<evidence type="ECO:0000259" key="3">
    <source>
        <dbReference type="PROSITE" id="PS51462"/>
    </source>
</evidence>
<dbReference type="PROSITE" id="PS51462">
    <property type="entry name" value="NUDIX"/>
    <property type="match status" value="1"/>
</dbReference>
<evidence type="ECO:0000256" key="1">
    <source>
        <dbReference type="ARBA" id="ARBA00005582"/>
    </source>
</evidence>
<evidence type="ECO:0000313" key="5">
    <source>
        <dbReference type="Proteomes" id="UP000014062"/>
    </source>
</evidence>
<gene>
    <name evidence="4" type="ORF">SLI_6209</name>
</gene>
<keyword evidence="2" id="KW-0378">Hydrolase</keyword>
<dbReference type="Gene3D" id="3.90.79.10">
    <property type="entry name" value="Nucleoside Triphosphate Pyrophosphohydrolase"/>
    <property type="match status" value="1"/>
</dbReference>
<protein>
    <recommendedName>
        <fullName evidence="3">Nudix hydrolase domain-containing protein</fullName>
    </recommendedName>
</protein>
<accession>A0A7U9E0C4</accession>
<dbReference type="PRINTS" id="PR00502">
    <property type="entry name" value="NUDIXFAMILY"/>
</dbReference>
<dbReference type="InterPro" id="IPR024029">
    <property type="entry name" value="Pyridox_Oxase_FMN-dep"/>
</dbReference>
<dbReference type="InterPro" id="IPR020476">
    <property type="entry name" value="Nudix_hydrolase"/>
</dbReference>
<feature type="domain" description="Nudix hydrolase" evidence="3">
    <location>
        <begin position="51"/>
        <end position="185"/>
    </location>
</feature>
<dbReference type="PANTHER" id="PTHR42815">
    <property type="entry name" value="FAD-BINDING, PUTATIVE (AFU_ORTHOLOGUE AFUA_6G07600)-RELATED"/>
    <property type="match status" value="1"/>
</dbReference>
<comment type="similarity">
    <text evidence="1">Belongs to the Nudix hydrolase family.</text>
</comment>
<proteinExistence type="inferred from homology"/>
<organism evidence="4 5">
    <name type="scientific">Streptomyces lividans 1326</name>
    <dbReference type="NCBI Taxonomy" id="1200984"/>
    <lineage>
        <taxon>Bacteria</taxon>
        <taxon>Bacillati</taxon>
        <taxon>Actinomycetota</taxon>
        <taxon>Actinomycetes</taxon>
        <taxon>Kitasatosporales</taxon>
        <taxon>Streptomycetaceae</taxon>
        <taxon>Streptomyces</taxon>
    </lineage>
</organism>
<dbReference type="InterPro" id="IPR015797">
    <property type="entry name" value="NUDIX_hydrolase-like_dom_sf"/>
</dbReference>
<dbReference type="Pfam" id="PF01243">
    <property type="entry name" value="PNPOx_N"/>
    <property type="match status" value="1"/>
</dbReference>
<sequence>MVVPSHGVVPQSPFRGSGGAVHRVSTLSVMVAHERSFTVNDDVEVPNPGADEVWTVGAVILNREGRAFAQKRSRDRRLFPGAWDIVGGHVEEGETLLEALAREVEEETGWRLTRVRRFLGTTTWTGDDGGGLRHEADYLVEVDGDLDRPRLEWSKHSAYDWFGPGDLTRLKENRGPGEYLIHDLIAGAVADSPFDLLRADALTSPDQLRELYPNPNPNSLRKETDRLTEETRALIGCSSLVFIGSADREGRADVTPRGGPAGFVSVLDEQTLVIPDATGNKRLDTLHNVLETGRLGLLFLVPGRPTTLRINGRACVSARPELLARLTPVGKPPVTALVVQVEQVYPHCPKSLMRADAWRPEQWMPADAQPSSAEVTLAQLNLPGLTLDRIEDAERESLRLRYE</sequence>
<evidence type="ECO:0000313" key="4">
    <source>
        <dbReference type="EMBL" id="EOY50916.1"/>
    </source>
</evidence>
<dbReference type="InterPro" id="IPR000086">
    <property type="entry name" value="NUDIX_hydrolase_dom"/>
</dbReference>
<dbReference type="CDD" id="cd02883">
    <property type="entry name" value="NUDIX_Hydrolase"/>
    <property type="match status" value="1"/>
</dbReference>
<dbReference type="PANTHER" id="PTHR42815:SF2">
    <property type="entry name" value="FAD-BINDING, PUTATIVE (AFU_ORTHOLOGUE AFUA_6G07600)-RELATED"/>
    <property type="match status" value="1"/>
</dbReference>
<dbReference type="SUPFAM" id="SSF50475">
    <property type="entry name" value="FMN-binding split barrel"/>
    <property type="match status" value="1"/>
</dbReference>
<dbReference type="Gene3D" id="2.30.110.10">
    <property type="entry name" value="Electron Transport, Fmn-binding Protein, Chain A"/>
    <property type="match status" value="1"/>
</dbReference>
<name>A0A7U9E0C4_STRLI</name>
<dbReference type="InterPro" id="IPR011576">
    <property type="entry name" value="Pyridox_Oxase_N"/>
</dbReference>
<dbReference type="EMBL" id="CM001889">
    <property type="protein sequence ID" value="EOY50916.1"/>
    <property type="molecule type" value="Genomic_DNA"/>
</dbReference>
<dbReference type="InterPro" id="IPR012349">
    <property type="entry name" value="Split_barrel_FMN-bd"/>
</dbReference>